<sequence length="428" mass="46854">MAFKKHDRQYDVVVFGATGYTGLMTAEHIAATFPTNTRWAVAGRSADKLQHVVSECQKINQDRLAPAVEVCNLNDADLAQLARKTCVLISTVGPYAKYGEHAFKACAEAGTHYLDCTGEAVWTLDMITKYEATAKRSGACLISQNGVESAPSDVMAYVLAQTIKKELEADTGDVVVSVHTFKAKASGGTFATALNLFESYGLRQIGESHKPYALSPVKSSEPTPRASIFSMLTGLYNIPVLGTVCTSIASRTNAAIVFRSWGLAKSEPALSKQYYGPKFTYREFMRPKSKLHGVIMHYGIIYAGLLLAFVPPFRALLRRFYYQPGQGPERESTHKDQIELRGVATPDFSAWERQPPAGKARQLAYARGNWNGSMYLLTAMLLGQAALTMLEDDVPMVGGVYTPATLGQGFIDRIDDRGFKIESELVDA</sequence>
<comment type="similarity">
    <text evidence="1">Belongs to the saccharopine dehydrogenase family.</text>
</comment>
<dbReference type="GO" id="GO:0005739">
    <property type="term" value="C:mitochondrion"/>
    <property type="evidence" value="ECO:0007669"/>
    <property type="project" value="TreeGrafter"/>
</dbReference>
<dbReference type="AlphaFoldDB" id="A0A9P8YF64"/>
<dbReference type="InterPro" id="IPR051276">
    <property type="entry name" value="Saccharopine_DH-like_oxidrdct"/>
</dbReference>
<dbReference type="PANTHER" id="PTHR12286:SF5">
    <property type="entry name" value="SACCHAROPINE DEHYDROGENASE-LIKE OXIDOREDUCTASE"/>
    <property type="match status" value="1"/>
</dbReference>
<evidence type="ECO:0000256" key="2">
    <source>
        <dbReference type="SAM" id="Phobius"/>
    </source>
</evidence>
<protein>
    <submittedName>
        <fullName evidence="4">Saccharopine dehydrogenase</fullName>
    </submittedName>
</protein>
<proteinExistence type="inferred from homology"/>
<feature type="transmembrane region" description="Helical" evidence="2">
    <location>
        <begin position="291"/>
        <end position="310"/>
    </location>
</feature>
<accession>A0A9P8YF64</accession>
<name>A0A9P8YF64_9PEZI</name>
<dbReference type="InterPro" id="IPR036291">
    <property type="entry name" value="NAD(P)-bd_dom_sf"/>
</dbReference>
<keyword evidence="2" id="KW-0812">Transmembrane</keyword>
<reference evidence="4" key="1">
    <citation type="journal article" date="2021" name="Nat. Commun.">
        <title>Genetic determinants of endophytism in the Arabidopsis root mycobiome.</title>
        <authorList>
            <person name="Mesny F."/>
            <person name="Miyauchi S."/>
            <person name="Thiergart T."/>
            <person name="Pickel B."/>
            <person name="Atanasova L."/>
            <person name="Karlsson M."/>
            <person name="Huettel B."/>
            <person name="Barry K.W."/>
            <person name="Haridas S."/>
            <person name="Chen C."/>
            <person name="Bauer D."/>
            <person name="Andreopoulos W."/>
            <person name="Pangilinan J."/>
            <person name="LaButti K."/>
            <person name="Riley R."/>
            <person name="Lipzen A."/>
            <person name="Clum A."/>
            <person name="Drula E."/>
            <person name="Henrissat B."/>
            <person name="Kohler A."/>
            <person name="Grigoriev I.V."/>
            <person name="Martin F.M."/>
            <person name="Hacquard S."/>
        </authorList>
    </citation>
    <scope>NUCLEOTIDE SEQUENCE</scope>
    <source>
        <strain evidence="4">MPI-CAGE-CH-0230</strain>
    </source>
</reference>
<keyword evidence="2" id="KW-1133">Transmembrane helix</keyword>
<dbReference type="GO" id="GO:0009247">
    <property type="term" value="P:glycolipid biosynthetic process"/>
    <property type="evidence" value="ECO:0007669"/>
    <property type="project" value="TreeGrafter"/>
</dbReference>
<gene>
    <name evidence="4" type="ORF">B0I36DRAFT_315544</name>
</gene>
<evidence type="ECO:0000256" key="1">
    <source>
        <dbReference type="ARBA" id="ARBA00038048"/>
    </source>
</evidence>
<evidence type="ECO:0000313" key="5">
    <source>
        <dbReference type="Proteomes" id="UP000756346"/>
    </source>
</evidence>
<evidence type="ECO:0000313" key="4">
    <source>
        <dbReference type="EMBL" id="KAH7038104.1"/>
    </source>
</evidence>
<dbReference type="PANTHER" id="PTHR12286">
    <property type="entry name" value="SACCHAROPINE DEHYDROGENASE-LIKE OXIDOREDUCTASE"/>
    <property type="match status" value="1"/>
</dbReference>
<dbReference type="Pfam" id="PF03435">
    <property type="entry name" value="Sacchrp_dh_NADP"/>
    <property type="match status" value="1"/>
</dbReference>
<dbReference type="Gene3D" id="3.40.50.720">
    <property type="entry name" value="NAD(P)-binding Rossmann-like Domain"/>
    <property type="match status" value="1"/>
</dbReference>
<dbReference type="GO" id="GO:0005886">
    <property type="term" value="C:plasma membrane"/>
    <property type="evidence" value="ECO:0007669"/>
    <property type="project" value="TreeGrafter"/>
</dbReference>
<dbReference type="Proteomes" id="UP000756346">
    <property type="component" value="Unassembled WGS sequence"/>
</dbReference>
<evidence type="ECO:0000259" key="3">
    <source>
        <dbReference type="Pfam" id="PF03435"/>
    </source>
</evidence>
<dbReference type="SUPFAM" id="SSF51735">
    <property type="entry name" value="NAD(P)-binding Rossmann-fold domains"/>
    <property type="match status" value="1"/>
</dbReference>
<organism evidence="4 5">
    <name type="scientific">Microdochium trichocladiopsis</name>
    <dbReference type="NCBI Taxonomy" id="1682393"/>
    <lineage>
        <taxon>Eukaryota</taxon>
        <taxon>Fungi</taxon>
        <taxon>Dikarya</taxon>
        <taxon>Ascomycota</taxon>
        <taxon>Pezizomycotina</taxon>
        <taxon>Sordariomycetes</taxon>
        <taxon>Xylariomycetidae</taxon>
        <taxon>Xylariales</taxon>
        <taxon>Microdochiaceae</taxon>
        <taxon>Microdochium</taxon>
    </lineage>
</organism>
<dbReference type="EMBL" id="JAGTJQ010000002">
    <property type="protein sequence ID" value="KAH7038104.1"/>
    <property type="molecule type" value="Genomic_DNA"/>
</dbReference>
<dbReference type="GO" id="GO:0005811">
    <property type="term" value="C:lipid droplet"/>
    <property type="evidence" value="ECO:0007669"/>
    <property type="project" value="TreeGrafter"/>
</dbReference>
<comment type="caution">
    <text evidence="4">The sequence shown here is derived from an EMBL/GenBank/DDBJ whole genome shotgun (WGS) entry which is preliminary data.</text>
</comment>
<keyword evidence="2" id="KW-0472">Membrane</keyword>
<dbReference type="OrthoDB" id="10268090at2759"/>
<dbReference type="InterPro" id="IPR005097">
    <property type="entry name" value="Sacchrp_dh_NADP-bd"/>
</dbReference>
<keyword evidence="5" id="KW-1185">Reference proteome</keyword>
<dbReference type="RefSeq" id="XP_046017225.1">
    <property type="nucleotide sequence ID" value="XM_046152889.1"/>
</dbReference>
<dbReference type="GeneID" id="70182435"/>
<feature type="domain" description="Saccharopine dehydrogenase NADP binding" evidence="3">
    <location>
        <begin position="12"/>
        <end position="139"/>
    </location>
</feature>